<dbReference type="Proteomes" id="UP000224974">
    <property type="component" value="Unassembled WGS sequence"/>
</dbReference>
<reference evidence="3" key="1">
    <citation type="submission" date="2017-09" db="EMBL/GenBank/DDBJ databases">
        <title>FDA dAtabase for Regulatory Grade micrObial Sequences (FDA-ARGOS): Supporting development and validation of Infectious Disease Dx tests.</title>
        <authorList>
            <person name="Minogue T."/>
            <person name="Wolcott M."/>
            <person name="Wasieloski L."/>
            <person name="Aguilar W."/>
            <person name="Moore D."/>
            <person name="Tallon L."/>
            <person name="Sadzewicz L."/>
            <person name="Ott S."/>
            <person name="Zhao X."/>
            <person name="Nagaraj S."/>
            <person name="Vavikolanu K."/>
            <person name="Aluvathingal J."/>
            <person name="Nadendla S."/>
            <person name="Sichtig H."/>
        </authorList>
    </citation>
    <scope>NUCLEOTIDE SEQUENCE [LARGE SCALE GENOMIC DNA]</scope>
    <source>
        <strain evidence="3">FDAARGOS_387</strain>
    </source>
</reference>
<name>A0A2C6DQP9_9GAMM</name>
<dbReference type="InterPro" id="IPR053171">
    <property type="entry name" value="Viral_Tip_Attach_Protein"/>
</dbReference>
<gene>
    <name evidence="2" type="ORF">CRN84_17630</name>
</gene>
<dbReference type="InterPro" id="IPR055383">
    <property type="entry name" value="FN3-1_GpJ"/>
</dbReference>
<dbReference type="Pfam" id="PF24801">
    <property type="entry name" value="FNIII-A_GpJ"/>
    <property type="match status" value="1"/>
</dbReference>
<organism evidence="2 3">
    <name type="scientific">Budvicia aquatica</name>
    <dbReference type="NCBI Taxonomy" id="82979"/>
    <lineage>
        <taxon>Bacteria</taxon>
        <taxon>Pseudomonadati</taxon>
        <taxon>Pseudomonadota</taxon>
        <taxon>Gammaproteobacteria</taxon>
        <taxon>Enterobacterales</taxon>
        <taxon>Budviciaceae</taxon>
        <taxon>Budvicia</taxon>
    </lineage>
</organism>
<keyword evidence="3" id="KW-1185">Reference proteome</keyword>
<dbReference type="PANTHER" id="PTHR36251:SF2">
    <property type="entry name" value="GIFSY-2 PROPHAGE HOST SPECIFICITY PROTEIN J, PHAGE LAMBDA"/>
    <property type="match status" value="1"/>
</dbReference>
<comment type="caution">
    <text evidence="2">The sequence shown here is derived from an EMBL/GenBank/DDBJ whole genome shotgun (WGS) entry which is preliminary data.</text>
</comment>
<dbReference type="InterPro" id="IPR003961">
    <property type="entry name" value="FN3_dom"/>
</dbReference>
<proteinExistence type="predicted"/>
<dbReference type="RefSeq" id="WP_029095833.1">
    <property type="nucleotide sequence ID" value="NZ_PDDX01000001.1"/>
</dbReference>
<dbReference type="PANTHER" id="PTHR36251">
    <property type="entry name" value="FELS-1 PROPHAGE HOST SPECIFICITY PROTEIN-RELATED"/>
    <property type="match status" value="1"/>
</dbReference>
<dbReference type="PROSITE" id="PS50853">
    <property type="entry name" value="FN3"/>
    <property type="match status" value="1"/>
</dbReference>
<dbReference type="STRING" id="1111728.GCA_000427805_03962"/>
<accession>A0A2C6DQP9</accession>
<dbReference type="Pfam" id="PF24168">
    <property type="entry name" value="PB4_spike"/>
    <property type="match status" value="1"/>
</dbReference>
<sequence>MGKGGGSSHTPKEAPDNLKSKQVLSIIDMLCEGQIEGPVNGLQGVYLNKTPVQSEDGTNNFTGVNLQWTAGTQSQDYLSGFPSSENEISVSSEIKQKTPIVRTITDVDTDRVRVTVGVSALYETTDKGDMNGSSVQMLVQIGSGANWTTVETITIAGKTRSQYLRSVIIANLPARPFNIRVVRVTDDSTSAQLENKTLWSSYTEIVDTKLTYPNTAVVGLTFDSEQFNGVPGRQYLIDGLIVKIPSNYDPRNRTYSGMWDGTFKLGWTNNPAWVFYDLVMNTRYGLGKRIGSFGCDKWALYMIAQYCDQLVDDGFGGKEPRMTCNAYITDQRQAYDVLNDLCSVFRAMPVWDGLQMTCIMDRPTDPIWRYSNANVVEGKFSYSASAQKARHTAIHVRYIDPENGWDTATEYVADDTLIARYGLNVSQVDAFGCTSRGQAHRVGKWILETERLEKQTVTFTVGREGLKHLPGDIIEIADNNYAGARIGGRIKSVGDGQRITLDREVVINDNEQAFLGYIDREGKPQRVQVFSHPEPDVLVLGKSIEGLEDFGMWTLSTATIKPRLFRALGITEDEGQYTIVALQHVPEKEAVVDNGAIFEPDTNTLFSGKIPPVEHLQVTAEPDSDVFQIRMTWDTPRVMSGLSFEIKLLREGALHRRETVSDTEFLCGNLPMGNYSVTIRGKNPAGQLGTETTAVFEIGPPSLPDSLLITVGNFSVTIKPVVTKPTSLGTQYEFYKGMSEAEVRAQNNSLGRATVLNDINCVPDTEYWYGIQAVNGVGRSALLVEKVKTKLKPEDILDLIGPEIPKLDWVKDLLDEVEENTSNVILLSDRAALVVNKDNRISGVTVTAGDEASAVDFLADFVSFTDPDSLERNLYWDNTRKTLVLKGEIQLLDGTSISAKNDLGDGAGGIFRIQTAAGVFPESTEIVNSLFKSTFNTDPGIDTVLTLYSVNAAGKIDNISSRMYDGRTWVTPKLFMDGDLVAAGTIKGDRLVAGASISAPVINGGTVNAAAFNGGSININNKFIVNSVGEVQMINGNGRVGAQLNKYGFAVYDDSGIARVKMGDLWNL</sequence>
<dbReference type="InterPro" id="IPR032876">
    <property type="entry name" value="J_dom"/>
</dbReference>
<dbReference type="InterPro" id="IPR057549">
    <property type="entry name" value="PB4_spike"/>
</dbReference>
<dbReference type="EMBL" id="PDDX01000001">
    <property type="protein sequence ID" value="PHI31023.1"/>
    <property type="molecule type" value="Genomic_DNA"/>
</dbReference>
<dbReference type="InterPro" id="IPR057587">
    <property type="entry name" value="GpJ_Ig_second"/>
</dbReference>
<feature type="domain" description="Fibronectin type-III" evidence="1">
    <location>
        <begin position="700"/>
        <end position="794"/>
    </location>
</feature>
<evidence type="ECO:0000259" key="1">
    <source>
        <dbReference type="PROSITE" id="PS50853"/>
    </source>
</evidence>
<dbReference type="AlphaFoldDB" id="A0A2C6DQP9"/>
<protein>
    <submittedName>
        <fullName evidence="2">Host specificity protein J</fullName>
    </submittedName>
</protein>
<dbReference type="OrthoDB" id="109844at2"/>
<dbReference type="Pfam" id="PF24421">
    <property type="entry name" value="Ig_J"/>
    <property type="match status" value="1"/>
</dbReference>
<evidence type="ECO:0000313" key="2">
    <source>
        <dbReference type="EMBL" id="PHI31023.1"/>
    </source>
</evidence>
<evidence type="ECO:0000313" key="3">
    <source>
        <dbReference type="Proteomes" id="UP000224974"/>
    </source>
</evidence>
<dbReference type="Pfam" id="PF24489">
    <property type="entry name" value="Ig_J_second"/>
    <property type="match status" value="1"/>
</dbReference>
<dbReference type="InterPro" id="IPR055385">
    <property type="entry name" value="GpJ_HDII-ins2"/>
</dbReference>
<dbReference type="Pfam" id="PF13550">
    <property type="entry name" value="Phage-tail_3"/>
    <property type="match status" value="1"/>
</dbReference>